<keyword evidence="6" id="KW-1185">Reference proteome</keyword>
<dbReference type="PANTHER" id="PTHR22847">
    <property type="entry name" value="WD40 REPEAT PROTEIN"/>
    <property type="match status" value="1"/>
</dbReference>
<dbReference type="PRINTS" id="PR00320">
    <property type="entry name" value="GPROTEINBRPT"/>
</dbReference>
<feature type="repeat" description="WD" evidence="3">
    <location>
        <begin position="57"/>
        <end position="89"/>
    </location>
</feature>
<evidence type="ECO:0000256" key="3">
    <source>
        <dbReference type="PROSITE-ProRule" id="PRU00221"/>
    </source>
</evidence>
<feature type="region of interest" description="Disordered" evidence="4">
    <location>
        <begin position="335"/>
        <end position="360"/>
    </location>
</feature>
<feature type="repeat" description="WD" evidence="3">
    <location>
        <begin position="142"/>
        <end position="155"/>
    </location>
</feature>
<dbReference type="SUPFAM" id="SSF50978">
    <property type="entry name" value="WD40 repeat-like"/>
    <property type="match status" value="1"/>
</dbReference>
<dbReference type="PANTHER" id="PTHR22847:SF637">
    <property type="entry name" value="WD REPEAT DOMAIN 5B"/>
    <property type="match status" value="1"/>
</dbReference>
<dbReference type="InterPro" id="IPR036322">
    <property type="entry name" value="WD40_repeat_dom_sf"/>
</dbReference>
<dbReference type="GO" id="GO:1990234">
    <property type="term" value="C:transferase complex"/>
    <property type="evidence" value="ECO:0007669"/>
    <property type="project" value="UniProtKB-ARBA"/>
</dbReference>
<dbReference type="OrthoDB" id="6262491at2759"/>
<dbReference type="PROSITE" id="PS50294">
    <property type="entry name" value="WD_REPEATS_REGION"/>
    <property type="match status" value="2"/>
</dbReference>
<dbReference type="InterPro" id="IPR020472">
    <property type="entry name" value="WD40_PAC1"/>
</dbReference>
<name>L8HEW1_ACACF</name>
<reference evidence="5 6" key="1">
    <citation type="journal article" date="2013" name="Genome Biol.">
        <title>Genome of Acanthamoeba castellanii highlights extensive lateral gene transfer and early evolution of tyrosine kinase signaling.</title>
        <authorList>
            <person name="Clarke M."/>
            <person name="Lohan A.J."/>
            <person name="Liu B."/>
            <person name="Lagkouvardos I."/>
            <person name="Roy S."/>
            <person name="Zafar N."/>
            <person name="Bertelli C."/>
            <person name="Schilde C."/>
            <person name="Kianianmomeni A."/>
            <person name="Burglin T.R."/>
            <person name="Frech C."/>
            <person name="Turcotte B."/>
            <person name="Kopec K.O."/>
            <person name="Synnott J.M."/>
            <person name="Choo C."/>
            <person name="Paponov I."/>
            <person name="Finkler A."/>
            <person name="Soon Heng Tan C."/>
            <person name="Hutchins A.P."/>
            <person name="Weinmeier T."/>
            <person name="Rattei T."/>
            <person name="Chu J.S."/>
            <person name="Gimenez G."/>
            <person name="Irimia M."/>
            <person name="Rigden D.J."/>
            <person name="Fitzpatrick D.A."/>
            <person name="Lorenzo-Morales J."/>
            <person name="Bateman A."/>
            <person name="Chiu C.H."/>
            <person name="Tang P."/>
            <person name="Hegemann P."/>
            <person name="Fromm H."/>
            <person name="Raoult D."/>
            <person name="Greub G."/>
            <person name="Miranda-Saavedra D."/>
            <person name="Chen N."/>
            <person name="Nash P."/>
            <person name="Ginger M.L."/>
            <person name="Horn M."/>
            <person name="Schaap P."/>
            <person name="Caler L."/>
            <person name="Loftus B."/>
        </authorList>
    </citation>
    <scope>NUCLEOTIDE SEQUENCE [LARGE SCALE GENOMIC DNA]</scope>
    <source>
        <strain evidence="5 6">Neff</strain>
    </source>
</reference>
<dbReference type="PROSITE" id="PS00678">
    <property type="entry name" value="WD_REPEATS_1"/>
    <property type="match status" value="1"/>
</dbReference>
<dbReference type="RefSeq" id="XP_004352836.1">
    <property type="nucleotide sequence ID" value="XM_004352784.1"/>
</dbReference>
<dbReference type="SMART" id="SM00320">
    <property type="entry name" value="WD40"/>
    <property type="match status" value="3"/>
</dbReference>
<protein>
    <submittedName>
        <fullName evidence="5">WD domain, G-beta repeat-containing protein</fullName>
    </submittedName>
</protein>
<proteinExistence type="predicted"/>
<dbReference type="InterPro" id="IPR015943">
    <property type="entry name" value="WD40/YVTN_repeat-like_dom_sf"/>
</dbReference>
<evidence type="ECO:0000256" key="4">
    <source>
        <dbReference type="SAM" id="MobiDB-lite"/>
    </source>
</evidence>
<keyword evidence="1 3" id="KW-0853">WD repeat</keyword>
<feature type="repeat" description="WD" evidence="3">
    <location>
        <begin position="104"/>
        <end position="143"/>
    </location>
</feature>
<evidence type="ECO:0000256" key="1">
    <source>
        <dbReference type="ARBA" id="ARBA00022574"/>
    </source>
</evidence>
<dbReference type="Pfam" id="PF00400">
    <property type="entry name" value="WD40"/>
    <property type="match status" value="3"/>
</dbReference>
<dbReference type="GeneID" id="14924281"/>
<dbReference type="VEuPathDB" id="AmoebaDB:ACA1_068920"/>
<gene>
    <name evidence="5" type="ORF">ACA1_068920</name>
</gene>
<organism evidence="5 6">
    <name type="scientific">Acanthamoeba castellanii (strain ATCC 30010 / Neff)</name>
    <dbReference type="NCBI Taxonomy" id="1257118"/>
    <lineage>
        <taxon>Eukaryota</taxon>
        <taxon>Amoebozoa</taxon>
        <taxon>Discosea</taxon>
        <taxon>Longamoebia</taxon>
        <taxon>Centramoebida</taxon>
        <taxon>Acanthamoebidae</taxon>
        <taxon>Acanthamoeba</taxon>
    </lineage>
</organism>
<dbReference type="STRING" id="1257118.L8HEW1"/>
<evidence type="ECO:0000313" key="6">
    <source>
        <dbReference type="Proteomes" id="UP000011083"/>
    </source>
</evidence>
<evidence type="ECO:0000313" key="5">
    <source>
        <dbReference type="EMBL" id="ELR23308.1"/>
    </source>
</evidence>
<keyword evidence="2" id="KW-0677">Repeat</keyword>
<dbReference type="InterPro" id="IPR019775">
    <property type="entry name" value="WD40_repeat_CS"/>
</dbReference>
<dbReference type="EMBL" id="KB007857">
    <property type="protein sequence ID" value="ELR23308.1"/>
    <property type="molecule type" value="Genomic_DNA"/>
</dbReference>
<dbReference type="KEGG" id="acan:ACA1_068920"/>
<dbReference type="Proteomes" id="UP000011083">
    <property type="component" value="Unassembled WGS sequence"/>
</dbReference>
<dbReference type="AlphaFoldDB" id="L8HEW1"/>
<accession>L8HEW1</accession>
<dbReference type="InterPro" id="IPR001680">
    <property type="entry name" value="WD40_rpt"/>
</dbReference>
<sequence>MFEVPKPFECLAVDEESFAHAPDLVALGRFGCGRSLDCVQLWHKDAETNNWTLGRGIKGHTSTVSCMKFMDGNNRLITGSWDRTIKIWDDVNHETKQATCVATLSGHEFEVKCIARHGSKLASGAEDKTLALWDMATGKRVLLSASPDKTIRVWDPRAGSDSVGVHITGAPMRAIALSPDGNRIFYAPFDLLQRKSCWIDARAAAGPSLDRYHSRLFARQHQNVATAEHLAILPYRLSDGQDHLLANGQLMSIPLEATGISQASIQELGYYSGELPLRCTGSKGVCWTNSQVIVTGGDKKVYMADPTTKRVVSDPLADELCKQQARSKLRALAEAQREREKQASNHLTRTPPSAREVNQDVARIQRQIEQIRRSRRPGARG</sequence>
<dbReference type="Gene3D" id="2.130.10.10">
    <property type="entry name" value="YVTN repeat-like/Quinoprotein amine dehydrogenase"/>
    <property type="match status" value="2"/>
</dbReference>
<dbReference type="PROSITE" id="PS50082">
    <property type="entry name" value="WD_REPEATS_2"/>
    <property type="match status" value="3"/>
</dbReference>
<evidence type="ECO:0000256" key="2">
    <source>
        <dbReference type="ARBA" id="ARBA00022737"/>
    </source>
</evidence>